<gene>
    <name evidence="1" type="ORF">RRG08_033693</name>
</gene>
<organism evidence="1 2">
    <name type="scientific">Elysia crispata</name>
    <name type="common">lettuce slug</name>
    <dbReference type="NCBI Taxonomy" id="231223"/>
    <lineage>
        <taxon>Eukaryota</taxon>
        <taxon>Metazoa</taxon>
        <taxon>Spiralia</taxon>
        <taxon>Lophotrochozoa</taxon>
        <taxon>Mollusca</taxon>
        <taxon>Gastropoda</taxon>
        <taxon>Heterobranchia</taxon>
        <taxon>Euthyneura</taxon>
        <taxon>Panpulmonata</taxon>
        <taxon>Sacoglossa</taxon>
        <taxon>Placobranchoidea</taxon>
        <taxon>Plakobranchidae</taxon>
        <taxon>Elysia</taxon>
    </lineage>
</organism>
<dbReference type="EMBL" id="JAWDGP010002410">
    <property type="protein sequence ID" value="KAK3783433.1"/>
    <property type="molecule type" value="Genomic_DNA"/>
</dbReference>
<protein>
    <submittedName>
        <fullName evidence="1">Uncharacterized protein</fullName>
    </submittedName>
</protein>
<dbReference type="Proteomes" id="UP001283361">
    <property type="component" value="Unassembled WGS sequence"/>
</dbReference>
<name>A0AAE1DVU6_9GAST</name>
<reference evidence="1" key="1">
    <citation type="journal article" date="2023" name="G3 (Bethesda)">
        <title>A reference genome for the long-term kleptoplast-retaining sea slug Elysia crispata morphotype clarki.</title>
        <authorList>
            <person name="Eastman K.E."/>
            <person name="Pendleton A.L."/>
            <person name="Shaikh M.A."/>
            <person name="Suttiyut T."/>
            <person name="Ogas R."/>
            <person name="Tomko P."/>
            <person name="Gavelis G."/>
            <person name="Widhalm J.R."/>
            <person name="Wisecaver J.H."/>
        </authorList>
    </citation>
    <scope>NUCLEOTIDE SEQUENCE</scope>
    <source>
        <strain evidence="1">ECLA1</strain>
    </source>
</reference>
<keyword evidence="2" id="KW-1185">Reference proteome</keyword>
<evidence type="ECO:0000313" key="1">
    <source>
        <dbReference type="EMBL" id="KAK3783433.1"/>
    </source>
</evidence>
<accession>A0AAE1DVU6</accession>
<dbReference type="AlphaFoldDB" id="A0AAE1DVU6"/>
<proteinExistence type="predicted"/>
<evidence type="ECO:0000313" key="2">
    <source>
        <dbReference type="Proteomes" id="UP001283361"/>
    </source>
</evidence>
<comment type="caution">
    <text evidence="1">The sequence shown here is derived from an EMBL/GenBank/DDBJ whole genome shotgun (WGS) entry which is preliminary data.</text>
</comment>
<sequence>MNKNISMRPLSTFPSWIECRKLPEDAEGSANLDEGYCSGRVGHVAVSIMDELLVWGGYFLFPHLTESTETSAIPGF</sequence>